<dbReference type="PROSITE" id="PS51318">
    <property type="entry name" value="TAT"/>
    <property type="match status" value="1"/>
</dbReference>
<keyword evidence="2" id="KW-1185">Reference proteome</keyword>
<dbReference type="Proteomes" id="UP000320496">
    <property type="component" value="Chromosome"/>
</dbReference>
<name>A0A517Z814_9PLAN</name>
<proteinExistence type="predicted"/>
<dbReference type="EMBL" id="CP036275">
    <property type="protein sequence ID" value="QDU38632.1"/>
    <property type="molecule type" value="Genomic_DNA"/>
</dbReference>
<protein>
    <recommendedName>
        <fullName evidence="3">DUF3500 domain-containing protein</fullName>
    </recommendedName>
</protein>
<dbReference type="InterPro" id="IPR021889">
    <property type="entry name" value="DUF3500"/>
</dbReference>
<evidence type="ECO:0000313" key="1">
    <source>
        <dbReference type="EMBL" id="QDU38632.1"/>
    </source>
</evidence>
<sequence length="327" mass="36003">MAANSNRHTVNCPDCTTDISRRSFLRTAAAGGLAGSLATLTPRLHAAPTSSSPAETAVGEFYASLSDSQKAKICFPFNHKLQQKISANWHVTDPVIGDDFYSDSQRAIIDQIVKGLTSEEGYERLIRQMEEDDGGLNFYSCALFGDPQQGKFEWELTGRHLTMRADGNSVDKAAFGGPIVYGHGESDPSDNIYHYQTRQANKVFQALDPQQAKLALQDNAPRETNVQLRGSDAPFAGISGSALSDDQKQLVTETLQVLLAPYRQADIAEVMAILEQIGGVDALHMAFYKQGDLNSDKTWDIWRIEGPRFVWHFRGAPHVHAYINISA</sequence>
<dbReference type="RefSeq" id="WP_145369894.1">
    <property type="nucleotide sequence ID" value="NZ_CP036275.1"/>
</dbReference>
<dbReference type="KEGG" id="mri:Mal4_29610"/>
<dbReference type="NCBIfam" id="TIGR01409">
    <property type="entry name" value="TAT_signal_seq"/>
    <property type="match status" value="1"/>
</dbReference>
<organism evidence="1 2">
    <name type="scientific">Maioricimonas rarisocia</name>
    <dbReference type="NCBI Taxonomy" id="2528026"/>
    <lineage>
        <taxon>Bacteria</taxon>
        <taxon>Pseudomonadati</taxon>
        <taxon>Planctomycetota</taxon>
        <taxon>Planctomycetia</taxon>
        <taxon>Planctomycetales</taxon>
        <taxon>Planctomycetaceae</taxon>
        <taxon>Maioricimonas</taxon>
    </lineage>
</organism>
<gene>
    <name evidence="1" type="ORF">Mal4_29610</name>
</gene>
<accession>A0A517Z814</accession>
<dbReference type="AlphaFoldDB" id="A0A517Z814"/>
<dbReference type="InterPro" id="IPR006311">
    <property type="entry name" value="TAT_signal"/>
</dbReference>
<evidence type="ECO:0000313" key="2">
    <source>
        <dbReference type="Proteomes" id="UP000320496"/>
    </source>
</evidence>
<evidence type="ECO:0008006" key="3">
    <source>
        <dbReference type="Google" id="ProtNLM"/>
    </source>
</evidence>
<reference evidence="1 2" key="1">
    <citation type="submission" date="2019-02" db="EMBL/GenBank/DDBJ databases">
        <title>Deep-cultivation of Planctomycetes and their phenomic and genomic characterization uncovers novel biology.</title>
        <authorList>
            <person name="Wiegand S."/>
            <person name="Jogler M."/>
            <person name="Boedeker C."/>
            <person name="Pinto D."/>
            <person name="Vollmers J."/>
            <person name="Rivas-Marin E."/>
            <person name="Kohn T."/>
            <person name="Peeters S.H."/>
            <person name="Heuer A."/>
            <person name="Rast P."/>
            <person name="Oberbeckmann S."/>
            <person name="Bunk B."/>
            <person name="Jeske O."/>
            <person name="Meyerdierks A."/>
            <person name="Storesund J.E."/>
            <person name="Kallscheuer N."/>
            <person name="Luecker S."/>
            <person name="Lage O.M."/>
            <person name="Pohl T."/>
            <person name="Merkel B.J."/>
            <person name="Hornburger P."/>
            <person name="Mueller R.-W."/>
            <person name="Bruemmer F."/>
            <person name="Labrenz M."/>
            <person name="Spormann A.M."/>
            <person name="Op den Camp H."/>
            <person name="Overmann J."/>
            <person name="Amann R."/>
            <person name="Jetten M.S.M."/>
            <person name="Mascher T."/>
            <person name="Medema M.H."/>
            <person name="Devos D.P."/>
            <person name="Kaster A.-K."/>
            <person name="Ovreas L."/>
            <person name="Rohde M."/>
            <person name="Galperin M.Y."/>
            <person name="Jogler C."/>
        </authorList>
    </citation>
    <scope>NUCLEOTIDE SEQUENCE [LARGE SCALE GENOMIC DNA]</scope>
    <source>
        <strain evidence="1 2">Mal4</strain>
    </source>
</reference>
<dbReference type="InterPro" id="IPR019546">
    <property type="entry name" value="TAT_signal_bac_arc"/>
</dbReference>
<dbReference type="OrthoDB" id="240568at2"/>
<dbReference type="Pfam" id="PF12006">
    <property type="entry name" value="DUF3500"/>
    <property type="match status" value="1"/>
</dbReference>